<gene>
    <name evidence="2" type="ORF">MBSD_n0174</name>
</gene>
<evidence type="ECO:0000313" key="3">
    <source>
        <dbReference type="Proteomes" id="UP000253740"/>
    </source>
</evidence>
<protein>
    <recommendedName>
        <fullName evidence="1">Phasin domain-containing protein</fullName>
    </recommendedName>
</protein>
<dbReference type="AlphaFoldDB" id="A0A0K8QK81"/>
<dbReference type="InterPro" id="IPR018968">
    <property type="entry name" value="Phasin"/>
</dbReference>
<accession>A0A0K8QK81</accession>
<proteinExistence type="predicted"/>
<sequence>MTRNRREGNPMIETWQKQAFAFGKQFADTAFKAQNAVLKGFEQISDAQLKALQAQTEATAAFVAESADVRDADAARALWNKGLDVARANAEQGYVAGQQVVAVVLKTADALGELARAQLKAANEAFTAPAAAKKAAH</sequence>
<reference evidence="2" key="1">
    <citation type="submission" date="2015-08" db="EMBL/GenBank/DDBJ databases">
        <title>Complete DNA Sequence of Pseudomonas syringae pv. actinidiae, the Causal Agent of Kiwifruit Canker Disease.</title>
        <authorList>
            <person name="Rikkerink E.H.A."/>
            <person name="Fineran P.C."/>
        </authorList>
    </citation>
    <scope>NUCLEOTIDE SEQUENCE</scope>
    <source>
        <strain evidence="2">SkMP5</strain>
    </source>
</reference>
<dbReference type="EMBL" id="DF970134">
    <property type="protein sequence ID" value="GAP64892.1"/>
    <property type="molecule type" value="Genomic_DNA"/>
</dbReference>
<keyword evidence="3" id="KW-1185">Reference proteome</keyword>
<dbReference type="Pfam" id="PF09361">
    <property type="entry name" value="Phasin_2"/>
    <property type="match status" value="1"/>
</dbReference>
<organism evidence="2">
    <name type="scientific">Mizugakiibacter sediminis</name>
    <dbReference type="NCBI Taxonomy" id="1475481"/>
    <lineage>
        <taxon>Bacteria</taxon>
        <taxon>Pseudomonadati</taxon>
        <taxon>Pseudomonadota</taxon>
        <taxon>Gammaproteobacteria</taxon>
        <taxon>Lysobacterales</taxon>
        <taxon>Rhodanobacteraceae</taxon>
        <taxon>Mizugakiibacter</taxon>
    </lineage>
</organism>
<evidence type="ECO:0000259" key="1">
    <source>
        <dbReference type="Pfam" id="PF09361"/>
    </source>
</evidence>
<feature type="domain" description="Phasin" evidence="1">
    <location>
        <begin position="18"/>
        <end position="118"/>
    </location>
</feature>
<dbReference type="Proteomes" id="UP000253740">
    <property type="component" value="Unassembled WGS sequence"/>
</dbReference>
<evidence type="ECO:0000313" key="2">
    <source>
        <dbReference type="EMBL" id="GAP64892.1"/>
    </source>
</evidence>
<name>A0A0K8QK81_9GAMM</name>